<dbReference type="CDD" id="cd17324">
    <property type="entry name" value="MFS_NepI_like"/>
    <property type="match status" value="1"/>
</dbReference>
<feature type="transmembrane region" description="Helical" evidence="6">
    <location>
        <begin position="84"/>
        <end position="103"/>
    </location>
</feature>
<organism evidence="8 9">
    <name type="scientific">Kribbella sindirgiensis</name>
    <dbReference type="NCBI Taxonomy" id="1124744"/>
    <lineage>
        <taxon>Bacteria</taxon>
        <taxon>Bacillati</taxon>
        <taxon>Actinomycetota</taxon>
        <taxon>Actinomycetes</taxon>
        <taxon>Propionibacteriales</taxon>
        <taxon>Kribbellaceae</taxon>
        <taxon>Kribbella</taxon>
    </lineage>
</organism>
<dbReference type="Pfam" id="PF07690">
    <property type="entry name" value="MFS_1"/>
    <property type="match status" value="1"/>
</dbReference>
<proteinExistence type="predicted"/>
<evidence type="ECO:0000256" key="6">
    <source>
        <dbReference type="SAM" id="Phobius"/>
    </source>
</evidence>
<dbReference type="PANTHER" id="PTHR43124:SF3">
    <property type="entry name" value="CHLORAMPHENICOL EFFLUX PUMP RV0191"/>
    <property type="match status" value="1"/>
</dbReference>
<comment type="caution">
    <text evidence="8">The sequence shown here is derived from an EMBL/GenBank/DDBJ whole genome shotgun (WGS) entry which is preliminary data.</text>
</comment>
<sequence>MPDRGSRSGAGRSRTAIILGVLFTGTFVMGCAEMLVAGMLDLMAADLAVPLSAVGALVSANALGIAIGGPLLTFLTARLGRRPVLLAALAVFTGLNLLPALGAGLETFIAARLVIGAAEGLFIAAAITTATSIVPRELTGRAMAVVISGFAVSGAVGMPLGRMLGDAVGWRVSFGAVVLAAAVALLLALFVVPPVPAESEVGMMGQLRFAFAPRVLAVLGVGVLLFAGSSAAQTYLVPFMEGVAGISGPWIGVCLMGFGIAAAVGSFGGGRFADAGAPRALILGAIFVAASLIAMVFWGANPVVAVIALLGLGMCGAGVTSPWQHRVEHLAGPGAILAAALPASAGNLGDAIGAFSGGQAIDIGGIPAALVTAVILATVSIAAAIASRSLRPAVSSQTAVSRQPEPAMDH</sequence>
<dbReference type="InterPro" id="IPR011701">
    <property type="entry name" value="MFS"/>
</dbReference>
<dbReference type="EMBL" id="SJKA01000008">
    <property type="protein sequence ID" value="TCC30493.1"/>
    <property type="molecule type" value="Genomic_DNA"/>
</dbReference>
<gene>
    <name evidence="8" type="ORF">E0H50_24090</name>
</gene>
<feature type="transmembrane region" description="Helical" evidence="6">
    <location>
        <begin position="16"/>
        <end position="40"/>
    </location>
</feature>
<feature type="transmembrane region" description="Helical" evidence="6">
    <location>
        <begin position="248"/>
        <end position="268"/>
    </location>
</feature>
<feature type="transmembrane region" description="Helical" evidence="6">
    <location>
        <begin position="52"/>
        <end position="72"/>
    </location>
</feature>
<dbReference type="GO" id="GO:0022857">
    <property type="term" value="F:transmembrane transporter activity"/>
    <property type="evidence" value="ECO:0007669"/>
    <property type="project" value="InterPro"/>
</dbReference>
<evidence type="ECO:0000259" key="7">
    <source>
        <dbReference type="PROSITE" id="PS50850"/>
    </source>
</evidence>
<feature type="transmembrane region" description="Helical" evidence="6">
    <location>
        <begin position="109"/>
        <end position="130"/>
    </location>
</feature>
<evidence type="ECO:0000313" key="8">
    <source>
        <dbReference type="EMBL" id="TCC30493.1"/>
    </source>
</evidence>
<evidence type="ECO:0000256" key="3">
    <source>
        <dbReference type="ARBA" id="ARBA00022692"/>
    </source>
</evidence>
<feature type="transmembrane region" description="Helical" evidence="6">
    <location>
        <begin position="172"/>
        <end position="195"/>
    </location>
</feature>
<feature type="transmembrane region" description="Helical" evidence="6">
    <location>
        <begin position="335"/>
        <end position="357"/>
    </location>
</feature>
<dbReference type="SUPFAM" id="SSF103473">
    <property type="entry name" value="MFS general substrate transporter"/>
    <property type="match status" value="1"/>
</dbReference>
<dbReference type="PROSITE" id="PS51257">
    <property type="entry name" value="PROKAR_LIPOPROTEIN"/>
    <property type="match status" value="1"/>
</dbReference>
<evidence type="ECO:0000256" key="2">
    <source>
        <dbReference type="ARBA" id="ARBA00022475"/>
    </source>
</evidence>
<keyword evidence="4 6" id="KW-1133">Transmembrane helix</keyword>
<name>A0A4R0IBM1_9ACTN</name>
<comment type="subcellular location">
    <subcellularLocation>
        <location evidence="1">Cell membrane</location>
        <topology evidence="1">Multi-pass membrane protein</topology>
    </subcellularLocation>
</comment>
<dbReference type="Proteomes" id="UP000292695">
    <property type="component" value="Unassembled WGS sequence"/>
</dbReference>
<keyword evidence="2" id="KW-1003">Cell membrane</keyword>
<feature type="domain" description="Major facilitator superfamily (MFS) profile" evidence="7">
    <location>
        <begin position="18"/>
        <end position="395"/>
    </location>
</feature>
<keyword evidence="5 6" id="KW-0472">Membrane</keyword>
<dbReference type="PROSITE" id="PS50850">
    <property type="entry name" value="MFS"/>
    <property type="match status" value="1"/>
</dbReference>
<evidence type="ECO:0000256" key="1">
    <source>
        <dbReference type="ARBA" id="ARBA00004651"/>
    </source>
</evidence>
<protein>
    <submittedName>
        <fullName evidence="8">MFS transporter</fullName>
    </submittedName>
</protein>
<feature type="transmembrane region" description="Helical" evidence="6">
    <location>
        <begin position="215"/>
        <end position="236"/>
    </location>
</feature>
<dbReference type="InterPro" id="IPR036259">
    <property type="entry name" value="MFS_trans_sf"/>
</dbReference>
<dbReference type="InterPro" id="IPR020846">
    <property type="entry name" value="MFS_dom"/>
</dbReference>
<dbReference type="OrthoDB" id="9814237at2"/>
<evidence type="ECO:0000256" key="5">
    <source>
        <dbReference type="ARBA" id="ARBA00023136"/>
    </source>
</evidence>
<feature type="transmembrane region" description="Helical" evidence="6">
    <location>
        <begin position="142"/>
        <end position="160"/>
    </location>
</feature>
<dbReference type="GO" id="GO:0005886">
    <property type="term" value="C:plasma membrane"/>
    <property type="evidence" value="ECO:0007669"/>
    <property type="project" value="UniProtKB-SubCell"/>
</dbReference>
<reference evidence="8 9" key="1">
    <citation type="submission" date="2019-02" db="EMBL/GenBank/DDBJ databases">
        <title>Kribbella capetownensis sp. nov. and Kribbella speibonae sp. nov., isolated from soil.</title>
        <authorList>
            <person name="Curtis S.M."/>
            <person name="Norton I."/>
            <person name="Everest G.J."/>
            <person name="Meyers P.R."/>
        </authorList>
    </citation>
    <scope>NUCLEOTIDE SEQUENCE [LARGE SCALE GENOMIC DNA]</scope>
    <source>
        <strain evidence="8 9">DSM 27082</strain>
    </source>
</reference>
<evidence type="ECO:0000256" key="4">
    <source>
        <dbReference type="ARBA" id="ARBA00022989"/>
    </source>
</evidence>
<keyword evidence="3 6" id="KW-0812">Transmembrane</keyword>
<dbReference type="Gene3D" id="1.20.1250.20">
    <property type="entry name" value="MFS general substrate transporter like domains"/>
    <property type="match status" value="2"/>
</dbReference>
<feature type="transmembrane region" description="Helical" evidence="6">
    <location>
        <begin position="363"/>
        <end position="386"/>
    </location>
</feature>
<accession>A0A4R0IBM1</accession>
<dbReference type="AlphaFoldDB" id="A0A4R0IBM1"/>
<dbReference type="PANTHER" id="PTHR43124">
    <property type="entry name" value="PURINE EFFLUX PUMP PBUE"/>
    <property type="match status" value="1"/>
</dbReference>
<keyword evidence="9" id="KW-1185">Reference proteome</keyword>
<feature type="transmembrane region" description="Helical" evidence="6">
    <location>
        <begin position="304"/>
        <end position="323"/>
    </location>
</feature>
<evidence type="ECO:0000313" key="9">
    <source>
        <dbReference type="Proteomes" id="UP000292695"/>
    </source>
</evidence>
<dbReference type="InterPro" id="IPR050189">
    <property type="entry name" value="MFS_Efflux_Transporters"/>
</dbReference>
<feature type="transmembrane region" description="Helical" evidence="6">
    <location>
        <begin position="280"/>
        <end position="298"/>
    </location>
</feature>